<evidence type="ECO:0000313" key="1">
    <source>
        <dbReference type="EMBL" id="KAG0288454.1"/>
    </source>
</evidence>
<organism evidence="1 2">
    <name type="scientific">Linnemannia gamsii</name>
    <dbReference type="NCBI Taxonomy" id="64522"/>
    <lineage>
        <taxon>Eukaryota</taxon>
        <taxon>Fungi</taxon>
        <taxon>Fungi incertae sedis</taxon>
        <taxon>Mucoromycota</taxon>
        <taxon>Mortierellomycotina</taxon>
        <taxon>Mortierellomycetes</taxon>
        <taxon>Mortierellales</taxon>
        <taxon>Mortierellaceae</taxon>
        <taxon>Linnemannia</taxon>
    </lineage>
</organism>
<comment type="caution">
    <text evidence="1">The sequence shown here is derived from an EMBL/GenBank/DDBJ whole genome shotgun (WGS) entry which is preliminary data.</text>
</comment>
<keyword evidence="2" id="KW-1185">Reference proteome</keyword>
<evidence type="ECO:0000313" key="2">
    <source>
        <dbReference type="Proteomes" id="UP001194696"/>
    </source>
</evidence>
<accession>A0ABQ7JZN1</accession>
<protein>
    <submittedName>
        <fullName evidence="1">Uncharacterized protein</fullName>
    </submittedName>
</protein>
<gene>
    <name evidence="1" type="ORF">BGZ96_007798</name>
</gene>
<sequence length="78" mass="8626">MTPKETVTHGFISYEGGCEDNQNVGFQIEDAISDSGDSVAVDSDVEDPLAEAFDIAEDERFARDSKARPVFYLKANFF</sequence>
<reference evidence="1 2" key="1">
    <citation type="journal article" date="2020" name="Fungal Divers.">
        <title>Resolving the Mortierellaceae phylogeny through synthesis of multi-gene phylogenetics and phylogenomics.</title>
        <authorList>
            <person name="Vandepol N."/>
            <person name="Liber J."/>
            <person name="Desiro A."/>
            <person name="Na H."/>
            <person name="Kennedy M."/>
            <person name="Barry K."/>
            <person name="Grigoriev I.V."/>
            <person name="Miller A.N."/>
            <person name="O'Donnell K."/>
            <person name="Stajich J.E."/>
            <person name="Bonito G."/>
        </authorList>
    </citation>
    <scope>NUCLEOTIDE SEQUENCE [LARGE SCALE GENOMIC DNA]</scope>
    <source>
        <strain evidence="1 2">AD045</strain>
    </source>
</reference>
<proteinExistence type="predicted"/>
<name>A0ABQ7JZN1_9FUNG</name>
<dbReference type="Proteomes" id="UP001194696">
    <property type="component" value="Unassembled WGS sequence"/>
</dbReference>
<dbReference type="EMBL" id="JAAAIM010000410">
    <property type="protein sequence ID" value="KAG0288454.1"/>
    <property type="molecule type" value="Genomic_DNA"/>
</dbReference>